<proteinExistence type="predicted"/>
<protein>
    <submittedName>
        <fullName evidence="2">Uncharacterized protein</fullName>
    </submittedName>
</protein>
<accession>A0A2W4XG74</accession>
<feature type="region of interest" description="Disordered" evidence="1">
    <location>
        <begin position="248"/>
        <end position="269"/>
    </location>
</feature>
<evidence type="ECO:0000313" key="3">
    <source>
        <dbReference type="Proteomes" id="UP000249081"/>
    </source>
</evidence>
<gene>
    <name evidence="2" type="ORF">DCF17_19855</name>
</gene>
<dbReference type="Proteomes" id="UP000249081">
    <property type="component" value="Unassembled WGS sequence"/>
</dbReference>
<name>A0A2W4XG74_9CYAN</name>
<feature type="compositionally biased region" description="Basic residues" evidence="1">
    <location>
        <begin position="248"/>
        <end position="257"/>
    </location>
</feature>
<sequence length="428" mass="46556">MARLMAGYRQVARSAGQWLRQGRTAVVWGLQVAIYPIYAAAQGVRLGYRRLRASRPWQRAWARLADSNPPQLVAADIPIRSLLSVIQPPTLPSSMVRPSGLRLVNSYGGWLRQSQAGAVLTPGQWHLLPMRETVQGIASDLATRRLVLIAADNSVFAGLTDDQQHRLGQAIALMLAEYARGYRQAMLTQHLQQPGLPLPQPKPALLLPLRWLSDGLRWMQTSTLAAVTNLFGEAAQQRETQAIALRRRNASQKRRHFSGTEISPRGISPREIAPDNLPAQHYGSVAWEPLPAKTSVVDAVAMVLATPGAVAVVESSPSGIVSHPGLGPHSVLGNAASTDLAFRGSQEGAIYAVLDGETAPTSLAQPSPNAPVAPDNHQLAAPSALEAKVTQVSYIDSPLVALLRGLDWLLYRLETWLHRLGAWLQHHW</sequence>
<evidence type="ECO:0000256" key="1">
    <source>
        <dbReference type="SAM" id="MobiDB-lite"/>
    </source>
</evidence>
<reference evidence="3" key="1">
    <citation type="submission" date="2018-04" db="EMBL/GenBank/DDBJ databases">
        <authorList>
            <person name="Cornet L."/>
        </authorList>
    </citation>
    <scope>NUCLEOTIDE SEQUENCE [LARGE SCALE GENOMIC DNA]</scope>
</reference>
<organism evidence="2 3">
    <name type="scientific">Shackletoniella antarctica</name>
    <dbReference type="NCBI Taxonomy" id="268115"/>
    <lineage>
        <taxon>Bacteria</taxon>
        <taxon>Bacillati</taxon>
        <taxon>Cyanobacteriota</taxon>
        <taxon>Cyanophyceae</taxon>
        <taxon>Oculatellales</taxon>
        <taxon>Oculatellaceae</taxon>
        <taxon>Shackletoniella</taxon>
    </lineage>
</organism>
<evidence type="ECO:0000313" key="2">
    <source>
        <dbReference type="EMBL" id="PZO34811.1"/>
    </source>
</evidence>
<dbReference type="EMBL" id="QBMN01000192">
    <property type="protein sequence ID" value="PZO34811.1"/>
    <property type="molecule type" value="Genomic_DNA"/>
</dbReference>
<reference evidence="2 3" key="2">
    <citation type="submission" date="2018-06" db="EMBL/GenBank/DDBJ databases">
        <title>Metagenomic assembly of (sub)arctic Cyanobacteria and their associated microbiome from non-axenic cultures.</title>
        <authorList>
            <person name="Baurain D."/>
        </authorList>
    </citation>
    <scope>NUCLEOTIDE SEQUENCE [LARGE SCALE GENOMIC DNA]</scope>
    <source>
        <strain evidence="2">ULC041bin1</strain>
    </source>
</reference>
<dbReference type="AlphaFoldDB" id="A0A2W4XG74"/>
<comment type="caution">
    <text evidence="2">The sequence shown here is derived from an EMBL/GenBank/DDBJ whole genome shotgun (WGS) entry which is preliminary data.</text>
</comment>